<dbReference type="Pfam" id="PF22590">
    <property type="entry name" value="Cas3-like_C_2"/>
    <property type="match status" value="1"/>
</dbReference>
<dbReference type="InterPro" id="IPR041372">
    <property type="entry name" value="Cas3_C"/>
</dbReference>
<dbReference type="PANTHER" id="PTHR47963:SF9">
    <property type="entry name" value="CRISPR-ASSOCIATED ENDONUCLEASE_HELICASE CAS3"/>
    <property type="match status" value="1"/>
</dbReference>
<dbReference type="InterPro" id="IPR038257">
    <property type="entry name" value="CRISPR-assoc_Cas3_HD_sf"/>
</dbReference>
<gene>
    <name evidence="12" type="primary">cas3_1</name>
    <name evidence="12" type="ORF">SPSYN_01696</name>
</gene>
<proteinExistence type="inferred from homology"/>
<evidence type="ECO:0000256" key="2">
    <source>
        <dbReference type="ARBA" id="ARBA00009046"/>
    </source>
</evidence>
<reference evidence="12" key="1">
    <citation type="submission" date="2016-02" db="EMBL/GenBank/DDBJ databases">
        <title>Draft Genome Sequence of Sporotomaculum syntrophicum Strain FB, a Syntrophic Benzoate Degrader.</title>
        <authorList>
            <person name="Nobu M.K."/>
            <person name="Narihiro T."/>
            <person name="Qiu Y.-L."/>
            <person name="Ohashi A."/>
            <person name="Liu W.-T."/>
            <person name="Yuji S."/>
        </authorList>
    </citation>
    <scope>NUCLEOTIDE SEQUENCE</scope>
    <source>
        <strain evidence="12">FB</strain>
    </source>
</reference>
<dbReference type="InterPro" id="IPR006474">
    <property type="entry name" value="Helicase_Cas3_CRISPR-ass_core"/>
</dbReference>
<dbReference type="AlphaFoldDB" id="A0A9D2WQL5"/>
<dbReference type="GO" id="GO:0051607">
    <property type="term" value="P:defense response to virus"/>
    <property type="evidence" value="ECO:0007669"/>
    <property type="project" value="UniProtKB-KW"/>
</dbReference>
<dbReference type="OrthoDB" id="9810236at2"/>
<evidence type="ECO:0000256" key="5">
    <source>
        <dbReference type="ARBA" id="ARBA00022741"/>
    </source>
</evidence>
<evidence type="ECO:0000256" key="9">
    <source>
        <dbReference type="ARBA" id="ARBA00023118"/>
    </source>
</evidence>
<dbReference type="EC" id="3.1.-.-" evidence="12"/>
<evidence type="ECO:0000256" key="1">
    <source>
        <dbReference type="ARBA" id="ARBA00006847"/>
    </source>
</evidence>
<comment type="caution">
    <text evidence="12">The sequence shown here is derived from an EMBL/GenBank/DDBJ whole genome shotgun (WGS) entry which is preliminary data.</text>
</comment>
<dbReference type="GO" id="GO:0046872">
    <property type="term" value="F:metal ion binding"/>
    <property type="evidence" value="ECO:0007669"/>
    <property type="project" value="UniProtKB-KW"/>
</dbReference>
<evidence type="ECO:0000259" key="10">
    <source>
        <dbReference type="PROSITE" id="PS51192"/>
    </source>
</evidence>
<dbReference type="Pfam" id="PF18019">
    <property type="entry name" value="Cas3_HD"/>
    <property type="match status" value="1"/>
</dbReference>
<dbReference type="Proteomes" id="UP000798488">
    <property type="component" value="Unassembled WGS sequence"/>
</dbReference>
<evidence type="ECO:0000256" key="8">
    <source>
        <dbReference type="ARBA" id="ARBA00022840"/>
    </source>
</evidence>
<comment type="similarity">
    <text evidence="2">In the central section; belongs to the CRISPR-associated helicase Cas3 family.</text>
</comment>
<dbReference type="GO" id="GO:0003724">
    <property type="term" value="F:RNA helicase activity"/>
    <property type="evidence" value="ECO:0007669"/>
    <property type="project" value="TreeGrafter"/>
</dbReference>
<evidence type="ECO:0000256" key="4">
    <source>
        <dbReference type="ARBA" id="ARBA00022723"/>
    </source>
</evidence>
<keyword evidence="4" id="KW-0479">Metal-binding</keyword>
<dbReference type="InterPro" id="IPR006483">
    <property type="entry name" value="CRISPR-assoc_Cas3_HD"/>
</dbReference>
<dbReference type="PROSITE" id="PS51192">
    <property type="entry name" value="HELICASE_ATP_BIND_1"/>
    <property type="match status" value="1"/>
</dbReference>
<feature type="domain" description="Helicase ATP-binding" evidence="10">
    <location>
        <begin position="298"/>
        <end position="504"/>
    </location>
</feature>
<dbReference type="InterPro" id="IPR011545">
    <property type="entry name" value="DEAD/DEAH_box_helicase_dom"/>
</dbReference>
<keyword evidence="13" id="KW-1185">Reference proteome</keyword>
<dbReference type="InterPro" id="IPR050547">
    <property type="entry name" value="DEAD_box_RNA_helicases"/>
</dbReference>
<keyword evidence="7" id="KW-0347">Helicase</keyword>
<evidence type="ECO:0000256" key="7">
    <source>
        <dbReference type="ARBA" id="ARBA00022806"/>
    </source>
</evidence>
<keyword evidence="9" id="KW-0051">Antiviral defense</keyword>
<evidence type="ECO:0000256" key="3">
    <source>
        <dbReference type="ARBA" id="ARBA00022722"/>
    </source>
</evidence>
<dbReference type="InterPro" id="IPR014001">
    <property type="entry name" value="Helicase_ATP-bd"/>
</dbReference>
<comment type="similarity">
    <text evidence="1">In the N-terminal section; belongs to the CRISPR-associated nuclease Cas3-HD family.</text>
</comment>
<dbReference type="SMART" id="SM00487">
    <property type="entry name" value="DEXDc"/>
    <property type="match status" value="1"/>
</dbReference>
<keyword evidence="8" id="KW-0067">ATP-binding</keyword>
<evidence type="ECO:0000256" key="6">
    <source>
        <dbReference type="ARBA" id="ARBA00022801"/>
    </source>
</evidence>
<keyword evidence="6 12" id="KW-0378">Hydrolase</keyword>
<name>A0A9D2WQL5_9FIRM</name>
<dbReference type="SUPFAM" id="SSF52540">
    <property type="entry name" value="P-loop containing nucleoside triphosphate hydrolases"/>
    <property type="match status" value="1"/>
</dbReference>
<dbReference type="GO" id="GO:0003723">
    <property type="term" value="F:RNA binding"/>
    <property type="evidence" value="ECO:0007669"/>
    <property type="project" value="TreeGrafter"/>
</dbReference>
<feature type="domain" description="HD Cas3-type" evidence="11">
    <location>
        <begin position="19"/>
        <end position="231"/>
    </location>
</feature>
<dbReference type="InterPro" id="IPR054712">
    <property type="entry name" value="Cas3-like_dom"/>
</dbReference>
<dbReference type="GO" id="GO:0004518">
    <property type="term" value="F:nuclease activity"/>
    <property type="evidence" value="ECO:0007669"/>
    <property type="project" value="UniProtKB-KW"/>
</dbReference>
<dbReference type="NCBIfam" id="TIGR01587">
    <property type="entry name" value="cas3_core"/>
    <property type="match status" value="1"/>
</dbReference>
<dbReference type="GO" id="GO:0005524">
    <property type="term" value="F:ATP binding"/>
    <property type="evidence" value="ECO:0007669"/>
    <property type="project" value="UniProtKB-KW"/>
</dbReference>
<dbReference type="EMBL" id="LSRS01000003">
    <property type="protein sequence ID" value="KAF1085553.1"/>
    <property type="molecule type" value="Genomic_DNA"/>
</dbReference>
<dbReference type="Gene3D" id="1.10.3210.30">
    <property type="match status" value="1"/>
</dbReference>
<dbReference type="PANTHER" id="PTHR47963">
    <property type="entry name" value="DEAD-BOX ATP-DEPENDENT RNA HELICASE 47, MITOCHONDRIAL"/>
    <property type="match status" value="1"/>
</dbReference>
<evidence type="ECO:0000259" key="11">
    <source>
        <dbReference type="PROSITE" id="PS51643"/>
    </source>
</evidence>
<dbReference type="Pfam" id="PF18395">
    <property type="entry name" value="Cas3_C"/>
    <property type="match status" value="1"/>
</dbReference>
<keyword evidence="5" id="KW-0547">Nucleotide-binding</keyword>
<keyword evidence="3" id="KW-0540">Nuclease</keyword>
<dbReference type="Gene3D" id="3.40.50.300">
    <property type="entry name" value="P-loop containing nucleotide triphosphate hydrolases"/>
    <property type="match status" value="2"/>
</dbReference>
<sequence>MQLSEQAKSLWAKMTKDNSGDAWLPLYIHMSDAAEMAKRIWYDWLPPGSREVISCGVSLNDGLDPWSDLAMQRAFKLFVFLAAAHDVGKAIPVFQAQQPFKNPGLGGQLFNRILETGLPLKPYEDFAAPHAVHHSLASQRILERNGLHRTCAVILGGHHGKPPSYTQLNNFSGYRDNTGFNNMSWTAVQDELLMYALKLAGLVDIDETRNMEVDIPGQVLLTGLVIMVDWLVSDEYRFQYLQPNLKMKSSEQRVRDAWDDLDLPSYWEASDAWEMYDLFEDRFGINPRPVQEAVIDIIRETTSPGIMVIEAPMGAGKTEAALAAAEMLAQKTGRGGVFFALPTQATADGIFNRVHNWITNLSADGEAHSLFLAHGKSRFNKEYQKIIYNSNVGGLDGELDNVLVHDWFDGRKKGILSDFVVGTVDQVLMGGLKQKHLALRHLGLANKVVIIDECHAYDAYMSQYLFKILRWLGAYHVPVLVLSATLPGDKRFKLINAYLGIDSTPQHGAVPWLNVAAEKAELPAWATNYYYPIITYSDDGEVKQCKVSTTTHSYDVTVAYLKDEDIIAKLDELLSSGGCAGIIMNTVKRAQMLAKQLADHFGQDVVHLLHSRFINTDRVTKELRVRDMLGPAAKERPDKVIVVGTQVMEQSLDVDFDVLITDICPMDLLIQRIGRLHRHDRLRPDKLKTPLCFVTGVKEDGFDKGAKAVYGEYLLMNSQALLESKISLPADIPVLVQKAYAPQGVEVKPELAEKYAKAKLDQEKKIKEKEQKASEFQIFSPDRRHNLGTLIGWLDTGVNDNTGKKAEATVRDIDSSLEVILIQKKRNGSFYLLPWLETRGGEKIPTDYTPDDEMAALMSSCTVNLPRSLAASWMINKTIDALEKSNIAELPGCWQDSSWLKGELFIVLDEGYRAEISIAQTIYTLKYDEKYGLLTESMEVVDD</sequence>
<dbReference type="PROSITE" id="PS51643">
    <property type="entry name" value="HD_CAS3"/>
    <property type="match status" value="1"/>
</dbReference>
<organism evidence="12 13">
    <name type="scientific">Sporotomaculum syntrophicum</name>
    <dbReference type="NCBI Taxonomy" id="182264"/>
    <lineage>
        <taxon>Bacteria</taxon>
        <taxon>Bacillati</taxon>
        <taxon>Bacillota</taxon>
        <taxon>Clostridia</taxon>
        <taxon>Eubacteriales</taxon>
        <taxon>Desulfallaceae</taxon>
        <taxon>Sporotomaculum</taxon>
    </lineage>
</organism>
<protein>
    <submittedName>
        <fullName evidence="12">CRISPR-associated nuclease/helicase Cas3</fullName>
        <ecNumber evidence="12">3.1.-.-</ecNumber>
    </submittedName>
</protein>
<dbReference type="InterPro" id="IPR027417">
    <property type="entry name" value="P-loop_NTPase"/>
</dbReference>
<dbReference type="Pfam" id="PF00270">
    <property type="entry name" value="DEAD"/>
    <property type="match status" value="1"/>
</dbReference>
<accession>A0A9D2WQL5</accession>
<dbReference type="NCBIfam" id="TIGR01596">
    <property type="entry name" value="cas3_HD"/>
    <property type="match status" value="1"/>
</dbReference>
<evidence type="ECO:0000313" key="13">
    <source>
        <dbReference type="Proteomes" id="UP000798488"/>
    </source>
</evidence>
<dbReference type="CDD" id="cd09641">
    <property type="entry name" value="Cas3''_I"/>
    <property type="match status" value="1"/>
</dbReference>
<dbReference type="GO" id="GO:0016787">
    <property type="term" value="F:hydrolase activity"/>
    <property type="evidence" value="ECO:0007669"/>
    <property type="project" value="UniProtKB-KW"/>
</dbReference>
<dbReference type="RefSeq" id="WP_161822003.1">
    <property type="nucleotide sequence ID" value="NZ_LSRS01000003.1"/>
</dbReference>
<evidence type="ECO:0000313" key="12">
    <source>
        <dbReference type="EMBL" id="KAF1085553.1"/>
    </source>
</evidence>